<proteinExistence type="predicted"/>
<dbReference type="InterPro" id="IPR057248">
    <property type="entry name" value="Alsin-like_PH"/>
</dbReference>
<reference evidence="6" key="4">
    <citation type="submission" date="2025-09" db="UniProtKB">
        <authorList>
            <consortium name="Ensembl"/>
        </authorList>
    </citation>
    <scope>IDENTIFICATION</scope>
</reference>
<dbReference type="GO" id="GO:0031267">
    <property type="term" value="F:small GTPase binding"/>
    <property type="evidence" value="ECO:0007669"/>
    <property type="project" value="TreeGrafter"/>
</dbReference>
<feature type="compositionally biased region" description="Polar residues" evidence="4">
    <location>
        <begin position="434"/>
        <end position="446"/>
    </location>
</feature>
<dbReference type="InterPro" id="IPR037191">
    <property type="entry name" value="VPS9_dom_sf"/>
</dbReference>
<evidence type="ECO:0000256" key="1">
    <source>
        <dbReference type="ARBA" id="ARBA00022658"/>
    </source>
</evidence>
<dbReference type="Gene3D" id="1.20.1050.80">
    <property type="entry name" value="VPS9 domain"/>
    <property type="match status" value="1"/>
</dbReference>
<feature type="region of interest" description="Disordered" evidence="4">
    <location>
        <begin position="424"/>
        <end position="457"/>
    </location>
</feature>
<keyword evidence="7" id="KW-1185">Reference proteome</keyword>
<feature type="compositionally biased region" description="Polar residues" evidence="4">
    <location>
        <begin position="317"/>
        <end position="334"/>
    </location>
</feature>
<dbReference type="InterPro" id="IPR051984">
    <property type="entry name" value="Alsin"/>
</dbReference>
<dbReference type="Pfam" id="PF00415">
    <property type="entry name" value="RCC1"/>
    <property type="match status" value="4"/>
</dbReference>
<evidence type="ECO:0000313" key="6">
    <source>
        <dbReference type="Ensembl" id="ENSAMXP00000001721.2"/>
    </source>
</evidence>
<dbReference type="PANTHER" id="PTHR46089">
    <property type="entry name" value="ALSIN HOMOLOG"/>
    <property type="match status" value="1"/>
</dbReference>
<dbReference type="InterPro" id="IPR009091">
    <property type="entry name" value="RCC1/BLIP-II"/>
</dbReference>
<feature type="repeat" description="RCC1" evidence="3">
    <location>
        <begin position="535"/>
        <end position="586"/>
    </location>
</feature>
<dbReference type="Gene3D" id="1.20.900.10">
    <property type="entry name" value="Dbl homology (DH) domain"/>
    <property type="match status" value="1"/>
</dbReference>
<protein>
    <submittedName>
        <fullName evidence="6">Alsin Rho guanine nucleotide exchange factor ALS2 a</fullName>
    </submittedName>
</protein>
<feature type="domain" description="VPS9" evidence="5">
    <location>
        <begin position="1441"/>
        <end position="1581"/>
    </location>
</feature>
<feature type="region of interest" description="Disordered" evidence="4">
    <location>
        <begin position="264"/>
        <end position="346"/>
    </location>
</feature>
<dbReference type="SUPFAM" id="SSF82185">
    <property type="entry name" value="Histone H3 K4-specific methyltransferase SET7/9 N-terminal domain"/>
    <property type="match status" value="1"/>
</dbReference>
<keyword evidence="1" id="KW-0344">Guanine-nucleotide releasing factor</keyword>
<feature type="region of interest" description="Disordered" evidence="4">
    <location>
        <begin position="366"/>
        <end position="400"/>
    </location>
</feature>
<dbReference type="PROSITE" id="PS51205">
    <property type="entry name" value="VPS9"/>
    <property type="match status" value="1"/>
</dbReference>
<evidence type="ECO:0000256" key="3">
    <source>
        <dbReference type="PROSITE-ProRule" id="PRU00235"/>
    </source>
</evidence>
<evidence type="ECO:0000256" key="2">
    <source>
        <dbReference type="ARBA" id="ARBA00022737"/>
    </source>
</evidence>
<dbReference type="SUPFAM" id="SSF50985">
    <property type="entry name" value="RCC1/BLIP-II"/>
    <property type="match status" value="2"/>
</dbReference>
<evidence type="ECO:0000313" key="7">
    <source>
        <dbReference type="Proteomes" id="UP000018467"/>
    </source>
</evidence>
<dbReference type="Gene3D" id="2.20.110.10">
    <property type="entry name" value="Histone H3 K4-specific methyltransferase SET7/9 N-terminal domain"/>
    <property type="match status" value="1"/>
</dbReference>
<reference evidence="7" key="1">
    <citation type="submission" date="2013-03" db="EMBL/GenBank/DDBJ databases">
        <authorList>
            <person name="Jeffery W."/>
            <person name="Warren W."/>
            <person name="Wilson R.K."/>
        </authorList>
    </citation>
    <scope>NUCLEOTIDE SEQUENCE</scope>
    <source>
        <strain evidence="7">female</strain>
    </source>
</reference>
<dbReference type="InParanoid" id="W5K2B1"/>
<dbReference type="STRING" id="7994.ENSAMXP00000001721"/>
<feature type="compositionally biased region" description="Basic and acidic residues" evidence="4">
    <location>
        <begin position="307"/>
        <end position="316"/>
    </location>
</feature>
<dbReference type="SUPFAM" id="SSF48065">
    <property type="entry name" value="DBL homology domain (DH-domain)"/>
    <property type="match status" value="1"/>
</dbReference>
<dbReference type="eggNOG" id="KOG1426">
    <property type="taxonomic scope" value="Eukaryota"/>
</dbReference>
<dbReference type="eggNOG" id="KOG0231">
    <property type="taxonomic scope" value="Eukaryota"/>
</dbReference>
<keyword evidence="2" id="KW-0677">Repeat</keyword>
<dbReference type="GO" id="GO:0005737">
    <property type="term" value="C:cytoplasm"/>
    <property type="evidence" value="ECO:0007669"/>
    <property type="project" value="TreeGrafter"/>
</dbReference>
<accession>W5K2B1</accession>
<organism evidence="6 7">
    <name type="scientific">Astyanax mexicanus</name>
    <name type="common">Blind cave fish</name>
    <name type="synonym">Astyanax fasciatus mexicanus</name>
    <dbReference type="NCBI Taxonomy" id="7994"/>
    <lineage>
        <taxon>Eukaryota</taxon>
        <taxon>Metazoa</taxon>
        <taxon>Chordata</taxon>
        <taxon>Craniata</taxon>
        <taxon>Vertebrata</taxon>
        <taxon>Euteleostomi</taxon>
        <taxon>Actinopterygii</taxon>
        <taxon>Neopterygii</taxon>
        <taxon>Teleostei</taxon>
        <taxon>Ostariophysi</taxon>
        <taxon>Characiformes</taxon>
        <taxon>Characoidei</taxon>
        <taxon>Acestrorhamphidae</taxon>
        <taxon>Acestrorhamphinae</taxon>
        <taxon>Astyanax</taxon>
    </lineage>
</organism>
<dbReference type="Proteomes" id="UP000018467">
    <property type="component" value="Unassembled WGS sequence"/>
</dbReference>
<feature type="repeat" description="RCC1" evidence="3">
    <location>
        <begin position="107"/>
        <end position="165"/>
    </location>
</feature>
<dbReference type="Ensembl" id="ENSAMXT00000001721.2">
    <property type="protein sequence ID" value="ENSAMXP00000001721.2"/>
    <property type="gene ID" value="ENSAMXG00000001685.2"/>
</dbReference>
<dbReference type="SUPFAM" id="SSF50729">
    <property type="entry name" value="PH domain-like"/>
    <property type="match status" value="1"/>
</dbReference>
<dbReference type="PRINTS" id="PR00633">
    <property type="entry name" value="RCCNDNSATION"/>
</dbReference>
<dbReference type="CDD" id="cd13269">
    <property type="entry name" value="PH_alsin"/>
    <property type="match status" value="1"/>
</dbReference>
<reference evidence="7" key="2">
    <citation type="journal article" date="2014" name="Nat. Commun.">
        <title>The cavefish genome reveals candidate genes for eye loss.</title>
        <authorList>
            <person name="McGaugh S.E."/>
            <person name="Gross J.B."/>
            <person name="Aken B."/>
            <person name="Blin M."/>
            <person name="Borowsky R."/>
            <person name="Chalopin D."/>
            <person name="Hinaux H."/>
            <person name="Jeffery W.R."/>
            <person name="Keene A."/>
            <person name="Ma L."/>
            <person name="Minx P."/>
            <person name="Murphy D."/>
            <person name="O'Quin K.E."/>
            <person name="Retaux S."/>
            <person name="Rohner N."/>
            <person name="Searle S.M."/>
            <person name="Stahl B.A."/>
            <person name="Tabin C."/>
            <person name="Volff J.N."/>
            <person name="Yoshizawa M."/>
            <person name="Warren W.C."/>
        </authorList>
    </citation>
    <scope>NUCLEOTIDE SEQUENCE [LARGE SCALE GENOMIC DNA]</scope>
    <source>
        <strain evidence="7">female</strain>
    </source>
</reference>
<dbReference type="InterPro" id="IPR035899">
    <property type="entry name" value="DBL_dom_sf"/>
</dbReference>
<dbReference type="SUPFAM" id="SSF109993">
    <property type="entry name" value="VPS9 domain"/>
    <property type="match status" value="1"/>
</dbReference>
<feature type="repeat" description="RCC1" evidence="3">
    <location>
        <begin position="587"/>
        <end position="637"/>
    </location>
</feature>
<dbReference type="InterPro" id="IPR011993">
    <property type="entry name" value="PH-like_dom_sf"/>
</dbReference>
<dbReference type="GeneTree" id="ENSGT00940000155861"/>
<dbReference type="PROSITE" id="PS00626">
    <property type="entry name" value="RCC1_2"/>
    <property type="match status" value="2"/>
</dbReference>
<evidence type="ECO:0000259" key="5">
    <source>
        <dbReference type="PROSITE" id="PS51205"/>
    </source>
</evidence>
<dbReference type="Pfam" id="PF02493">
    <property type="entry name" value="MORN"/>
    <property type="match status" value="2"/>
</dbReference>
<dbReference type="GO" id="GO:0030425">
    <property type="term" value="C:dendrite"/>
    <property type="evidence" value="ECO:0007669"/>
    <property type="project" value="TreeGrafter"/>
</dbReference>
<dbReference type="PROSITE" id="PS50012">
    <property type="entry name" value="RCC1_3"/>
    <property type="match status" value="4"/>
</dbReference>
<dbReference type="InterPro" id="IPR003409">
    <property type="entry name" value="MORN"/>
</dbReference>
<dbReference type="Bgee" id="ENSAMXG00000001685">
    <property type="expression patterns" value="Expressed in ovary and 14 other cell types or tissues"/>
</dbReference>
<dbReference type="GO" id="GO:0016197">
    <property type="term" value="P:endosomal transport"/>
    <property type="evidence" value="ECO:0007669"/>
    <property type="project" value="TreeGrafter"/>
</dbReference>
<sequence length="1581" mass="176421">MMEGQKSSEEDEASQKRGVLYKWQGYSCTVNPEKVLLPRPVLQAALGINHGVLLTEGGLVYSFGEQPWKQDVRSQAGDPVLESSLKDLLVVCVSAGSFHCGAITEDGVVHMWGENSNGQCGVSGLSLVPNPTRVSIVDNETGPPEHVWTLDVACGAQHTIALSGKHEVWAWGTGCQLGLVTNVFPVWKPQKVEHLSGRYVVQIACGGFHSLALVRSLPPPGSHHQCMDKCGQCKQQRYTMIDKDDHVIISDSHYCPLGVELTDAKQDQKSKQGSPALTPKTDLSDLGFSEDFCPSQKALDGSYQEDTEVKKEELRNEPSSVSMTDSSKAPQQHLTKLRTKSSPYPDEQALKDYLKRMSDQSVTEHFETLSMAGSRPPSRQTSLKDPYRLDQSDKPTFPSLVKLSTSNSFELSDFATSPMEDSVCDSLHNDSDNNEVVSPSDPITTNDSEEDTCDTGLVPLRNHLYPDESLEAVNSASLIDVRIDFKEEHSRRRSLPTLLTEVSPLVLHRTNLSRNGVSTTSDGSEKEDLLPSLFTEVWSWGRGQEGQLGHGDVLPRLQPLGIKSLSKMEVVKIVAGSNHSLAITAQCQVYSWGSSKFGQLGHMNSPSTVPHLVKMSDGIRVWDAAGGQTHTVLLADGDCFQPILYYTGEQIQPRADSQTGTYTQTPALLPFCMKIGYVSSVIAGGVNCAALADQNVMGFIATLHELASAERKFYCSLSKMKSQILRPLLAQENLKSYLGKISMHLFQKMAGCFSRLCHLTGQNSTSLTQFLQHSRDVKSLAIVRKAALFLDTYKDYSGPVGNFLVMGGFQALVKPSQECLGKKLDLIQKLLELKEKNVAPSDLLLNLFYMPLQHLRDYGRLLLKLATCFDVTSVEYQRIQDGCLQYEVLAHLLSKQRKEAETTHTFWKNFSGKSLESLRKPSRRLVCESGNKGLTLQNAGRFSVNWFILFNDALVHAQGTIPSKKFFSSHFVYSLATLWVEPFSDESVGLLGLKLTTPEESFVVLASSPEEKGKWLWAINQAVDDRVEPPISRTATHTFTKEGRLKDATYIGRWLSGKPNGKESDVMWLCEYGEVKFGVRLKRVSSLFTNNYVLNNKYKFNIKGGEKYMGMWMEDQRQGSGVVVTQFGLYYEGAFSNNKMMGNGLLLCDDDTAFEGEFSEDWVLNGKGALSMPNGDTFDGIFVGEWGSDLKVAGTFIKPGLYDTEKKENMPLVVGRYVVPAEQKWRAVFEECWSRLGCETPGQGDNERAWENIAVILTTSRRQQKESPGTLSRSQCKMLESLEVIPQHVGPVTAETYDTIRRYIVKSCDTPLHPLGWLLETLVTLYRMTYVGVGSNRRLLQQAVQEIQSYLKRIFELIGFLFPGLPEEGGFISESSGRRPSDSLCSSINSDTGQQGWIVSSSSLLMPVLLPRLYPPLFMLYTLEREREEEVYWDCVLRLNKQPDLSLLTFLGVPQKFWPVSISVLGEKKEVISYLYDFFFSFVCSTTFTPADKLQVIQLTFEDVTQEVQAVLGHDFLWCMDDLFPIFLYIVLRARIRNLGSEVSLIEDLMDPALQHGELGLMFTTLKACYYQIQNEKTTGI</sequence>
<dbReference type="HOGENOM" id="CLU_003333_0_0_1"/>
<dbReference type="Pfam" id="PF25582">
    <property type="entry name" value="DH_Alsin"/>
    <property type="match status" value="1"/>
</dbReference>
<dbReference type="Pfam" id="PF02204">
    <property type="entry name" value="VPS9"/>
    <property type="match status" value="1"/>
</dbReference>
<dbReference type="GO" id="GO:0005085">
    <property type="term" value="F:guanyl-nucleotide exchange factor activity"/>
    <property type="evidence" value="ECO:0007669"/>
    <property type="project" value="UniProtKB-KW"/>
</dbReference>
<dbReference type="InterPro" id="IPR000408">
    <property type="entry name" value="Reg_chr_condens"/>
</dbReference>
<evidence type="ECO:0000256" key="4">
    <source>
        <dbReference type="SAM" id="MobiDB-lite"/>
    </source>
</evidence>
<dbReference type="InterPro" id="IPR003123">
    <property type="entry name" value="VPS9"/>
</dbReference>
<dbReference type="Pfam" id="PF25383">
    <property type="entry name" value="PH_alsin"/>
    <property type="match status" value="1"/>
</dbReference>
<dbReference type="GO" id="GO:0005813">
    <property type="term" value="C:centrosome"/>
    <property type="evidence" value="ECO:0007669"/>
    <property type="project" value="TreeGrafter"/>
</dbReference>
<feature type="repeat" description="RCC1" evidence="3">
    <location>
        <begin position="166"/>
        <end position="216"/>
    </location>
</feature>
<dbReference type="Gene3D" id="2.30.29.30">
    <property type="entry name" value="Pleckstrin-homology domain (PH domain)/Phosphotyrosine-binding domain (PTB)"/>
    <property type="match status" value="1"/>
</dbReference>
<dbReference type="Gene3D" id="2.130.10.30">
    <property type="entry name" value="Regulator of chromosome condensation 1/beta-lactamase-inhibitor protein II"/>
    <property type="match status" value="2"/>
</dbReference>
<name>W5K2B1_ASTMX</name>
<dbReference type="PANTHER" id="PTHR46089:SF3">
    <property type="entry name" value="ALSIN"/>
    <property type="match status" value="1"/>
</dbReference>
<reference evidence="6" key="3">
    <citation type="submission" date="2025-08" db="UniProtKB">
        <authorList>
            <consortium name="Ensembl"/>
        </authorList>
    </citation>
    <scope>IDENTIFICATION</scope>
</reference>